<keyword evidence="4" id="KW-0812">Transmembrane</keyword>
<dbReference type="GO" id="GO:0005886">
    <property type="term" value="C:plasma membrane"/>
    <property type="evidence" value="ECO:0007669"/>
    <property type="project" value="UniProtKB-SubCell"/>
</dbReference>
<comment type="similarity">
    <text evidence="8">Belongs to the PpiD chaperone family.</text>
</comment>
<dbReference type="InterPro" id="IPR052029">
    <property type="entry name" value="PpiD_chaperone"/>
</dbReference>
<dbReference type="PANTHER" id="PTHR47529:SF1">
    <property type="entry name" value="PERIPLASMIC CHAPERONE PPID"/>
    <property type="match status" value="1"/>
</dbReference>
<dbReference type="Gene3D" id="3.10.50.40">
    <property type="match status" value="1"/>
</dbReference>
<evidence type="ECO:0000256" key="10">
    <source>
        <dbReference type="ARBA" id="ARBA00042775"/>
    </source>
</evidence>
<dbReference type="EMBL" id="JAHLFE010000220">
    <property type="protein sequence ID" value="MBU3845303.1"/>
    <property type="molecule type" value="Genomic_DNA"/>
</dbReference>
<evidence type="ECO:0000256" key="7">
    <source>
        <dbReference type="ARBA" id="ARBA00023186"/>
    </source>
</evidence>
<reference evidence="13" key="2">
    <citation type="submission" date="2021-04" db="EMBL/GenBank/DDBJ databases">
        <authorList>
            <person name="Gilroy R."/>
        </authorList>
    </citation>
    <scope>NUCLEOTIDE SEQUENCE</scope>
    <source>
        <strain evidence="13">378</strain>
    </source>
</reference>
<evidence type="ECO:0000259" key="12">
    <source>
        <dbReference type="PROSITE" id="PS50198"/>
    </source>
</evidence>
<keyword evidence="3" id="KW-0997">Cell inner membrane</keyword>
<dbReference type="PROSITE" id="PS50198">
    <property type="entry name" value="PPIC_PPIASE_2"/>
    <property type="match status" value="1"/>
</dbReference>
<evidence type="ECO:0000256" key="3">
    <source>
        <dbReference type="ARBA" id="ARBA00022519"/>
    </source>
</evidence>
<keyword evidence="5" id="KW-1133">Transmembrane helix</keyword>
<comment type="caution">
    <text evidence="13">The sequence shown here is derived from an EMBL/GenBank/DDBJ whole genome shotgun (WGS) entry which is preliminary data.</text>
</comment>
<dbReference type="PANTHER" id="PTHR47529">
    <property type="entry name" value="PEPTIDYL-PROLYL CIS-TRANS ISOMERASE D"/>
    <property type="match status" value="1"/>
</dbReference>
<organism evidence="13 14">
    <name type="scientific">Candidatus Anaerobiospirillum pullicola</name>
    <dbReference type="NCBI Taxonomy" id="2838451"/>
    <lineage>
        <taxon>Bacteria</taxon>
        <taxon>Pseudomonadati</taxon>
        <taxon>Pseudomonadota</taxon>
        <taxon>Gammaproteobacteria</taxon>
        <taxon>Aeromonadales</taxon>
        <taxon>Succinivibrionaceae</taxon>
        <taxon>Anaerobiospirillum</taxon>
    </lineage>
</organism>
<keyword evidence="6" id="KW-0472">Membrane</keyword>
<dbReference type="SUPFAM" id="SSF109998">
    <property type="entry name" value="Triger factor/SurA peptide-binding domain-like"/>
    <property type="match status" value="1"/>
</dbReference>
<gene>
    <name evidence="13" type="ORF">H9847_10665</name>
</gene>
<name>A0A948TII3_9GAMM</name>
<dbReference type="InterPro" id="IPR046357">
    <property type="entry name" value="PPIase_dom_sf"/>
</dbReference>
<accession>A0A948TII3</accession>
<evidence type="ECO:0000256" key="5">
    <source>
        <dbReference type="ARBA" id="ARBA00022989"/>
    </source>
</evidence>
<keyword evidence="11" id="KW-0413">Isomerase</keyword>
<evidence type="ECO:0000256" key="2">
    <source>
        <dbReference type="ARBA" id="ARBA00022475"/>
    </source>
</evidence>
<dbReference type="AlphaFoldDB" id="A0A948TII3"/>
<dbReference type="SUPFAM" id="SSF54534">
    <property type="entry name" value="FKBP-like"/>
    <property type="match status" value="1"/>
</dbReference>
<evidence type="ECO:0000256" key="4">
    <source>
        <dbReference type="ARBA" id="ARBA00022692"/>
    </source>
</evidence>
<feature type="domain" description="PpiC" evidence="12">
    <location>
        <begin position="269"/>
        <end position="365"/>
    </location>
</feature>
<dbReference type="InterPro" id="IPR023058">
    <property type="entry name" value="PPIase_PpiC_CS"/>
</dbReference>
<dbReference type="Pfam" id="PF13624">
    <property type="entry name" value="SurA_N_3"/>
    <property type="match status" value="1"/>
</dbReference>
<sequence>MLSDKLHAGANSKLFKALLALIVVSFVLTSVASYLIPRLDTDPVTIGEYKITSSEWTEQYNRRAQQLHRYGAEVAGLLENPQYVVELKKQVLESMINNVAFNSAVWNMDVRIGDEQVREVIRDTPAFQQDGRFNNDLYLATVRNMGMNPEYFGEQLRVSLMSESVSRPLMAAATTPMPYELRNIASLLAQRRIVNLYTVDSAAIAEGVTVSEEQAQAYYNAHHDEFMAPANVRFNYLLLSLDDLKKQVEVTDAKLEEFFNLYQEDFALPEQRRIGHIIIRANSENAAERVQKVEQALASGESFADVAKQYSDDAATKDKGGDMGTYRRGELAANLDQAAFDLQNVGDVSAKIEDGAGTHFVSLLEVIPAHTPSLDEVKDQVTTAYTDSQAREMFNEKLTTMSDMSFENPDSLDVTAESLGMTIQDSQRLNECDRSAPWPLNTQAVQRLAFNEEVYTSGVNSQVISIDENNSIVINVVEHHDKSLRPFAEVKDLALETVKQEHINKLAYDTLEQTAKALQADPNAALPEHVSVQANVEIAAGTSSVAPQYSQAIFALPRQVERAYTIALNNGTETLAVLQEVKDGDSATLQTFEQILAAQYGQYLGINAQNALYRQARSLTKIEYNQDAIDLVTQNN</sequence>
<dbReference type="Gene3D" id="1.10.4030.10">
    <property type="entry name" value="Porin chaperone SurA, peptide-binding domain"/>
    <property type="match status" value="1"/>
</dbReference>
<dbReference type="InterPro" id="IPR000297">
    <property type="entry name" value="PPIase_PpiC"/>
</dbReference>
<dbReference type="PROSITE" id="PS01096">
    <property type="entry name" value="PPIC_PPIASE_1"/>
    <property type="match status" value="1"/>
</dbReference>
<evidence type="ECO:0000256" key="8">
    <source>
        <dbReference type="ARBA" id="ARBA00038408"/>
    </source>
</evidence>
<evidence type="ECO:0000256" key="1">
    <source>
        <dbReference type="ARBA" id="ARBA00004382"/>
    </source>
</evidence>
<dbReference type="Pfam" id="PF13145">
    <property type="entry name" value="Rotamase_2"/>
    <property type="match status" value="1"/>
</dbReference>
<reference evidence="13" key="1">
    <citation type="journal article" date="2021" name="PeerJ">
        <title>Extensive microbial diversity within the chicken gut microbiome revealed by metagenomics and culture.</title>
        <authorList>
            <person name="Gilroy R."/>
            <person name="Ravi A."/>
            <person name="Getino M."/>
            <person name="Pursley I."/>
            <person name="Horton D.L."/>
            <person name="Alikhan N.F."/>
            <person name="Baker D."/>
            <person name="Gharbi K."/>
            <person name="Hall N."/>
            <person name="Watson M."/>
            <person name="Adriaenssens E.M."/>
            <person name="Foster-Nyarko E."/>
            <person name="Jarju S."/>
            <person name="Secka A."/>
            <person name="Antonio M."/>
            <person name="Oren A."/>
            <person name="Chaudhuri R.R."/>
            <person name="La Ragione R."/>
            <person name="Hildebrand F."/>
            <person name="Pallen M.J."/>
        </authorList>
    </citation>
    <scope>NUCLEOTIDE SEQUENCE</scope>
    <source>
        <strain evidence="13">378</strain>
    </source>
</reference>
<dbReference type="InterPro" id="IPR027304">
    <property type="entry name" value="Trigger_fact/SurA_dom_sf"/>
</dbReference>
<evidence type="ECO:0000313" key="13">
    <source>
        <dbReference type="EMBL" id="MBU3845303.1"/>
    </source>
</evidence>
<keyword evidence="7" id="KW-0143">Chaperone</keyword>
<evidence type="ECO:0000256" key="6">
    <source>
        <dbReference type="ARBA" id="ARBA00023136"/>
    </source>
</evidence>
<dbReference type="Proteomes" id="UP000733611">
    <property type="component" value="Unassembled WGS sequence"/>
</dbReference>
<keyword evidence="2" id="KW-1003">Cell membrane</keyword>
<evidence type="ECO:0000256" key="11">
    <source>
        <dbReference type="PROSITE-ProRule" id="PRU00278"/>
    </source>
</evidence>
<evidence type="ECO:0000256" key="9">
    <source>
        <dbReference type="ARBA" id="ARBA00040743"/>
    </source>
</evidence>
<dbReference type="GO" id="GO:0003755">
    <property type="term" value="F:peptidyl-prolyl cis-trans isomerase activity"/>
    <property type="evidence" value="ECO:0007669"/>
    <property type="project" value="UniProtKB-KW"/>
</dbReference>
<comment type="subcellular location">
    <subcellularLocation>
        <location evidence="1">Cell inner membrane</location>
        <topology evidence="1">Single-pass type II membrane protein</topology>
        <orientation evidence="1">Periplasmic side</orientation>
    </subcellularLocation>
</comment>
<protein>
    <recommendedName>
        <fullName evidence="9">Periplasmic chaperone PpiD</fullName>
    </recommendedName>
    <alternativeName>
        <fullName evidence="10">Periplasmic folding chaperone</fullName>
    </alternativeName>
</protein>
<proteinExistence type="inferred from homology"/>
<keyword evidence="11" id="KW-0697">Rotamase</keyword>
<evidence type="ECO:0000313" key="14">
    <source>
        <dbReference type="Proteomes" id="UP000733611"/>
    </source>
</evidence>